<dbReference type="Proteomes" id="UP000322981">
    <property type="component" value="Unassembled WGS sequence"/>
</dbReference>
<dbReference type="InterPro" id="IPR015887">
    <property type="entry name" value="DNA_glyclase_Znf_dom_DNA_BS"/>
</dbReference>
<dbReference type="NCBIfam" id="NF002211">
    <property type="entry name" value="PRK01103.1"/>
    <property type="match status" value="1"/>
</dbReference>
<dbReference type="InterPro" id="IPR020629">
    <property type="entry name" value="FPG_Glyclase"/>
</dbReference>
<evidence type="ECO:0000313" key="19">
    <source>
        <dbReference type="Proteomes" id="UP000322981"/>
    </source>
</evidence>
<dbReference type="FunFam" id="3.20.190.10:FF:000001">
    <property type="entry name" value="Formamidopyrimidine-DNA glycosylase"/>
    <property type="match status" value="1"/>
</dbReference>
<keyword evidence="4 15" id="KW-0479">Metal-binding</keyword>
<evidence type="ECO:0000256" key="1">
    <source>
        <dbReference type="ARBA" id="ARBA00001668"/>
    </source>
</evidence>
<evidence type="ECO:0000256" key="9">
    <source>
        <dbReference type="ARBA" id="ARBA00023125"/>
    </source>
</evidence>
<comment type="subunit">
    <text evidence="3 15">Monomer.</text>
</comment>
<proteinExistence type="inferred from homology"/>
<dbReference type="SUPFAM" id="SSF57716">
    <property type="entry name" value="Glucocorticoid receptor-like (DNA-binding domain)"/>
    <property type="match status" value="1"/>
</dbReference>
<evidence type="ECO:0000256" key="12">
    <source>
        <dbReference type="ARBA" id="ARBA00023268"/>
    </source>
</evidence>
<dbReference type="CDD" id="cd08966">
    <property type="entry name" value="EcFpg-like_N"/>
    <property type="match status" value="1"/>
</dbReference>
<dbReference type="OrthoDB" id="9800855at2"/>
<keyword evidence="19" id="KW-1185">Reference proteome</keyword>
<evidence type="ECO:0000256" key="13">
    <source>
        <dbReference type="ARBA" id="ARBA00023295"/>
    </source>
</evidence>
<keyword evidence="9 15" id="KW-0238">DNA-binding</keyword>
<organism evidence="18 19">
    <name type="scientific">Thiohalocapsa marina</name>
    <dbReference type="NCBI Taxonomy" id="424902"/>
    <lineage>
        <taxon>Bacteria</taxon>
        <taxon>Pseudomonadati</taxon>
        <taxon>Pseudomonadota</taxon>
        <taxon>Gammaproteobacteria</taxon>
        <taxon>Chromatiales</taxon>
        <taxon>Chromatiaceae</taxon>
        <taxon>Thiohalocapsa</taxon>
    </lineage>
</organism>
<dbReference type="InterPro" id="IPR010979">
    <property type="entry name" value="Ribosomal_uS13-like_H2TH"/>
</dbReference>
<sequence>MPELPEVETSLRGIAPHLQGRQIEQLIVRERRLRWPIAPDVEAAVAGQQVRDLRRRAKYLLLDLDTGALMLHLGMSGSLRVLPADTPPGAHDHVDLRLDDGHCLRLRDPRRFGSLHWVPPPVEQHPLLRALGPEPLSDAFHGDYLYRLSRGRRSAVKCFIMDSRVVVGVGNIYASESLHLAGIHPVRAAGHVGRARYEALADAIKAVLNAAIEQGGTSLRDFVREDGNPGYFKQALRVYGREGAPCPGCGQAVRQRRIGQRSSFFCPRCQH</sequence>
<feature type="active site" description="Schiff-base intermediate with DNA" evidence="15">
    <location>
        <position position="2"/>
    </location>
</feature>
<dbReference type="InterPro" id="IPR015886">
    <property type="entry name" value="H2TH_FPG"/>
</dbReference>
<evidence type="ECO:0000256" key="8">
    <source>
        <dbReference type="ARBA" id="ARBA00022833"/>
    </source>
</evidence>
<reference evidence="18 19" key="1">
    <citation type="submission" date="2019-09" db="EMBL/GenBank/DDBJ databases">
        <title>Whole-genome sequence of the purple sulfur bacterium Thiohalocapsa marina DSM 19078.</title>
        <authorList>
            <person name="Kyndt J.A."/>
            <person name="Meyer T.E."/>
        </authorList>
    </citation>
    <scope>NUCLEOTIDE SEQUENCE [LARGE SCALE GENOMIC DNA]</scope>
    <source>
        <strain evidence="18 19">DSM 19078</strain>
    </source>
</reference>
<evidence type="ECO:0000259" key="17">
    <source>
        <dbReference type="PROSITE" id="PS51068"/>
    </source>
</evidence>
<evidence type="ECO:0000256" key="15">
    <source>
        <dbReference type="HAMAP-Rule" id="MF_00103"/>
    </source>
</evidence>
<dbReference type="GO" id="GO:0008270">
    <property type="term" value="F:zinc ion binding"/>
    <property type="evidence" value="ECO:0007669"/>
    <property type="project" value="UniProtKB-UniRule"/>
</dbReference>
<dbReference type="Gene3D" id="1.10.8.50">
    <property type="match status" value="1"/>
</dbReference>
<dbReference type="EMBL" id="VWXX01000008">
    <property type="protein sequence ID" value="KAA6185681.1"/>
    <property type="molecule type" value="Genomic_DNA"/>
</dbReference>
<dbReference type="InterPro" id="IPR012319">
    <property type="entry name" value="FPG_cat"/>
</dbReference>
<dbReference type="FunFam" id="1.10.8.50:FF:000003">
    <property type="entry name" value="Formamidopyrimidine-DNA glycosylase"/>
    <property type="match status" value="1"/>
</dbReference>
<comment type="cofactor">
    <cofactor evidence="15">
        <name>Zn(2+)</name>
        <dbReference type="ChEBI" id="CHEBI:29105"/>
    </cofactor>
    <text evidence="15">Binds 1 zinc ion per subunit.</text>
</comment>
<dbReference type="AlphaFoldDB" id="A0A5M8FQW8"/>
<dbReference type="PROSITE" id="PS51066">
    <property type="entry name" value="ZF_FPG_2"/>
    <property type="match status" value="1"/>
</dbReference>
<dbReference type="SMART" id="SM01232">
    <property type="entry name" value="H2TH"/>
    <property type="match status" value="1"/>
</dbReference>
<dbReference type="Gene3D" id="3.20.190.10">
    <property type="entry name" value="MutM-like, N-terminal"/>
    <property type="match status" value="1"/>
</dbReference>
<dbReference type="GO" id="GO:0006284">
    <property type="term" value="P:base-excision repair"/>
    <property type="evidence" value="ECO:0007669"/>
    <property type="project" value="InterPro"/>
</dbReference>
<accession>A0A5M8FQW8</accession>
<dbReference type="PANTHER" id="PTHR22993">
    <property type="entry name" value="FORMAMIDOPYRIMIDINE-DNA GLYCOSYLASE"/>
    <property type="match status" value="1"/>
</dbReference>
<dbReference type="Pfam" id="PF06831">
    <property type="entry name" value="H2TH"/>
    <property type="match status" value="1"/>
</dbReference>
<dbReference type="HAMAP" id="MF_00103">
    <property type="entry name" value="Fapy_DNA_glycosyl"/>
    <property type="match status" value="1"/>
</dbReference>
<comment type="caution">
    <text evidence="18">The sequence shown here is derived from an EMBL/GenBank/DDBJ whole genome shotgun (WGS) entry which is preliminary data.</text>
</comment>
<keyword evidence="6 15" id="KW-0863">Zinc-finger</keyword>
<evidence type="ECO:0000256" key="3">
    <source>
        <dbReference type="ARBA" id="ARBA00011245"/>
    </source>
</evidence>
<keyword evidence="11 15" id="KW-0456">Lyase</keyword>
<dbReference type="InterPro" id="IPR035937">
    <property type="entry name" value="FPG_N"/>
</dbReference>
<dbReference type="SMART" id="SM00898">
    <property type="entry name" value="Fapy_DNA_glyco"/>
    <property type="match status" value="1"/>
</dbReference>
<dbReference type="PROSITE" id="PS51068">
    <property type="entry name" value="FPG_CAT"/>
    <property type="match status" value="1"/>
</dbReference>
<evidence type="ECO:0000259" key="16">
    <source>
        <dbReference type="PROSITE" id="PS51066"/>
    </source>
</evidence>
<gene>
    <name evidence="15 18" type="primary">mutM</name>
    <name evidence="15" type="synonym">fpg</name>
    <name evidence="18" type="ORF">F2Q65_07845</name>
</gene>
<comment type="function">
    <text evidence="15">Involved in base excision repair of DNA damaged by oxidation or by mutagenic agents. Acts as DNA glycosylase that recognizes and removes damaged bases. Has a preference for oxidized purines, such as 7,8-dihydro-8-oxoguanine (8-oxoG). Has AP (apurinic/apyrimidinic) lyase activity and introduces nicks in the DNA strand. Cleaves the DNA backbone by beta-delta elimination to generate a single-strand break at the site of the removed base with both 3'- and 5'-phosphates.</text>
</comment>
<dbReference type="InterPro" id="IPR010663">
    <property type="entry name" value="Znf_FPG/IleRS"/>
</dbReference>
<protein>
    <recommendedName>
        <fullName evidence="15">Formamidopyrimidine-DNA glycosylase</fullName>
        <shortName evidence="15">Fapy-DNA glycosylase</shortName>
        <ecNumber evidence="15">3.2.2.23</ecNumber>
    </recommendedName>
    <alternativeName>
        <fullName evidence="15">DNA-(apurinic or apyrimidinic site) lyase MutM</fullName>
        <shortName evidence="15">AP lyase MutM</shortName>
        <ecNumber evidence="15">4.2.99.18</ecNumber>
    </alternativeName>
</protein>
<keyword evidence="8 15" id="KW-0862">Zinc</keyword>
<keyword evidence="7 15" id="KW-0378">Hydrolase</keyword>
<keyword evidence="5 15" id="KW-0227">DNA damage</keyword>
<comment type="similarity">
    <text evidence="2 15">Belongs to the FPG family.</text>
</comment>
<dbReference type="EC" id="4.2.99.18" evidence="15"/>
<dbReference type="InterPro" id="IPR000214">
    <property type="entry name" value="Znf_DNA_glyclase/AP_lyase"/>
</dbReference>
<feature type="active site" description="Proton donor" evidence="15">
    <location>
        <position position="3"/>
    </location>
</feature>
<evidence type="ECO:0000256" key="4">
    <source>
        <dbReference type="ARBA" id="ARBA00022723"/>
    </source>
</evidence>
<feature type="domain" description="FPG-type" evidence="16">
    <location>
        <begin position="237"/>
        <end position="271"/>
    </location>
</feature>
<comment type="catalytic activity">
    <reaction evidence="14 15">
        <text>2'-deoxyribonucleotide-(2'-deoxyribose 5'-phosphate)-2'-deoxyribonucleotide-DNA = a 3'-end 2'-deoxyribonucleotide-(2,3-dehydro-2,3-deoxyribose 5'-phosphate)-DNA + a 5'-end 5'-phospho-2'-deoxyribonucleoside-DNA + H(+)</text>
        <dbReference type="Rhea" id="RHEA:66592"/>
        <dbReference type="Rhea" id="RHEA-COMP:13180"/>
        <dbReference type="Rhea" id="RHEA-COMP:16897"/>
        <dbReference type="Rhea" id="RHEA-COMP:17067"/>
        <dbReference type="ChEBI" id="CHEBI:15378"/>
        <dbReference type="ChEBI" id="CHEBI:136412"/>
        <dbReference type="ChEBI" id="CHEBI:157695"/>
        <dbReference type="ChEBI" id="CHEBI:167181"/>
        <dbReference type="EC" id="4.2.99.18"/>
    </reaction>
</comment>
<dbReference type="EC" id="3.2.2.23" evidence="15"/>
<evidence type="ECO:0000256" key="11">
    <source>
        <dbReference type="ARBA" id="ARBA00023239"/>
    </source>
</evidence>
<evidence type="ECO:0000256" key="14">
    <source>
        <dbReference type="ARBA" id="ARBA00044632"/>
    </source>
</evidence>
<feature type="domain" description="Formamidopyrimidine-DNA glycosylase catalytic" evidence="17">
    <location>
        <begin position="2"/>
        <end position="113"/>
    </location>
</feature>
<dbReference type="Pfam" id="PF01149">
    <property type="entry name" value="Fapy_DNA_glyco"/>
    <property type="match status" value="1"/>
</dbReference>
<feature type="binding site" evidence="15">
    <location>
        <position position="91"/>
    </location>
    <ligand>
        <name>DNA</name>
        <dbReference type="ChEBI" id="CHEBI:16991"/>
    </ligand>
</feature>
<dbReference type="GO" id="GO:0140078">
    <property type="term" value="F:class I DNA-(apurinic or apyrimidinic site) endonuclease activity"/>
    <property type="evidence" value="ECO:0007669"/>
    <property type="project" value="UniProtKB-EC"/>
</dbReference>
<dbReference type="GO" id="GO:0003684">
    <property type="term" value="F:damaged DNA binding"/>
    <property type="evidence" value="ECO:0007669"/>
    <property type="project" value="InterPro"/>
</dbReference>
<feature type="binding site" evidence="15">
    <location>
        <position position="152"/>
    </location>
    <ligand>
        <name>DNA</name>
        <dbReference type="ChEBI" id="CHEBI:16991"/>
    </ligand>
</feature>
<evidence type="ECO:0000256" key="2">
    <source>
        <dbReference type="ARBA" id="ARBA00009409"/>
    </source>
</evidence>
<dbReference type="PANTHER" id="PTHR22993:SF9">
    <property type="entry name" value="FORMAMIDOPYRIMIDINE-DNA GLYCOSYLASE"/>
    <property type="match status" value="1"/>
</dbReference>
<dbReference type="NCBIfam" id="TIGR00577">
    <property type="entry name" value="fpg"/>
    <property type="match status" value="1"/>
</dbReference>
<dbReference type="Pfam" id="PF06827">
    <property type="entry name" value="zf-FPG_IleRS"/>
    <property type="match status" value="1"/>
</dbReference>
<dbReference type="PROSITE" id="PS01242">
    <property type="entry name" value="ZF_FPG_1"/>
    <property type="match status" value="1"/>
</dbReference>
<feature type="active site" description="Proton donor; for beta-elimination activity" evidence="15">
    <location>
        <position position="58"/>
    </location>
</feature>
<name>A0A5M8FQW8_9GAMM</name>
<dbReference type="GO" id="GO:0034039">
    <property type="term" value="F:8-oxo-7,8-dihydroguanine DNA N-glycosylase activity"/>
    <property type="evidence" value="ECO:0007669"/>
    <property type="project" value="TreeGrafter"/>
</dbReference>
<dbReference type="SUPFAM" id="SSF46946">
    <property type="entry name" value="S13-like H2TH domain"/>
    <property type="match status" value="1"/>
</dbReference>
<keyword evidence="13 15" id="KW-0326">Glycosidase</keyword>
<evidence type="ECO:0000256" key="6">
    <source>
        <dbReference type="ARBA" id="ARBA00022771"/>
    </source>
</evidence>
<keyword evidence="10 15" id="KW-0234">DNA repair</keyword>
<comment type="catalytic activity">
    <reaction evidence="1 15">
        <text>Hydrolysis of DNA containing ring-opened 7-methylguanine residues, releasing 2,6-diamino-4-hydroxy-5-(N-methyl)formamidopyrimidine.</text>
        <dbReference type="EC" id="3.2.2.23"/>
    </reaction>
</comment>
<evidence type="ECO:0000256" key="5">
    <source>
        <dbReference type="ARBA" id="ARBA00022763"/>
    </source>
</evidence>
<evidence type="ECO:0000313" key="18">
    <source>
        <dbReference type="EMBL" id="KAA6185681.1"/>
    </source>
</evidence>
<keyword evidence="12 15" id="KW-0511">Multifunctional enzyme</keyword>
<feature type="active site" description="Proton donor; for delta-elimination activity" evidence="15">
    <location>
        <position position="261"/>
    </location>
</feature>
<dbReference type="SUPFAM" id="SSF81624">
    <property type="entry name" value="N-terminal domain of MutM-like DNA repair proteins"/>
    <property type="match status" value="1"/>
</dbReference>
<dbReference type="RefSeq" id="WP_150092287.1">
    <property type="nucleotide sequence ID" value="NZ_JBFUOH010000136.1"/>
</dbReference>
<evidence type="ECO:0000256" key="10">
    <source>
        <dbReference type="ARBA" id="ARBA00023204"/>
    </source>
</evidence>
<feature type="binding site" evidence="15">
    <location>
        <position position="110"/>
    </location>
    <ligand>
        <name>DNA</name>
        <dbReference type="ChEBI" id="CHEBI:16991"/>
    </ligand>
</feature>
<evidence type="ECO:0000256" key="7">
    <source>
        <dbReference type="ARBA" id="ARBA00022801"/>
    </source>
</evidence>